<dbReference type="InterPro" id="IPR012910">
    <property type="entry name" value="Plug_dom"/>
</dbReference>
<proteinExistence type="predicted"/>
<dbReference type="OrthoDB" id="5476657at2"/>
<dbReference type="Pfam" id="PF07715">
    <property type="entry name" value="Plug"/>
    <property type="match status" value="1"/>
</dbReference>
<dbReference type="RefSeq" id="WP_119034222.1">
    <property type="nucleotide sequence ID" value="NZ_QXDC01000002.1"/>
</dbReference>
<comment type="caution">
    <text evidence="9">The sequence shown here is derived from an EMBL/GenBank/DDBJ whole genome shotgun (WGS) entry which is preliminary data.</text>
</comment>
<dbReference type="InterPro" id="IPR037066">
    <property type="entry name" value="Plug_dom_sf"/>
</dbReference>
<dbReference type="SUPFAM" id="SSF56935">
    <property type="entry name" value="Porins"/>
    <property type="match status" value="1"/>
</dbReference>
<dbReference type="Gene3D" id="2.170.130.10">
    <property type="entry name" value="TonB-dependent receptor, plug domain"/>
    <property type="match status" value="1"/>
</dbReference>
<name>A0A397P9G2_9SPHN</name>
<keyword evidence="2 6" id="KW-0732">Signal</keyword>
<dbReference type="EMBL" id="QXDC01000002">
    <property type="protein sequence ID" value="RIA45712.1"/>
    <property type="molecule type" value="Genomic_DNA"/>
</dbReference>
<evidence type="ECO:0000313" key="10">
    <source>
        <dbReference type="Proteomes" id="UP000266568"/>
    </source>
</evidence>
<dbReference type="Pfam" id="PF14905">
    <property type="entry name" value="OMP_b-brl_3"/>
    <property type="match status" value="1"/>
</dbReference>
<protein>
    <submittedName>
        <fullName evidence="9">TonB-dependent receptor</fullName>
    </submittedName>
</protein>
<evidence type="ECO:0000256" key="1">
    <source>
        <dbReference type="ARBA" id="ARBA00004442"/>
    </source>
</evidence>
<keyword evidence="5" id="KW-0998">Cell outer membrane</keyword>
<evidence type="ECO:0000256" key="3">
    <source>
        <dbReference type="ARBA" id="ARBA00023077"/>
    </source>
</evidence>
<feature type="chain" id="PRO_5017424012" evidence="6">
    <location>
        <begin position="32"/>
        <end position="943"/>
    </location>
</feature>
<comment type="subcellular location">
    <subcellularLocation>
        <location evidence="1">Cell outer membrane</location>
    </subcellularLocation>
</comment>
<dbReference type="PANTHER" id="PTHR40980">
    <property type="entry name" value="PLUG DOMAIN-CONTAINING PROTEIN"/>
    <property type="match status" value="1"/>
</dbReference>
<dbReference type="InterPro" id="IPR041700">
    <property type="entry name" value="OMP_b-brl_3"/>
</dbReference>
<dbReference type="InterPro" id="IPR010917">
    <property type="entry name" value="TonB_rcpt_CS"/>
</dbReference>
<keyword evidence="3" id="KW-0798">TonB box</keyword>
<evidence type="ECO:0000256" key="4">
    <source>
        <dbReference type="ARBA" id="ARBA00023136"/>
    </source>
</evidence>
<reference evidence="9 10" key="1">
    <citation type="submission" date="2018-08" db="EMBL/GenBank/DDBJ databases">
        <title>Genomic Encyclopedia of Type Strains, Phase IV (KMG-IV): sequencing the most valuable type-strain genomes for metagenomic binning, comparative biology and taxonomic classification.</title>
        <authorList>
            <person name="Goeker M."/>
        </authorList>
    </citation>
    <scope>NUCLEOTIDE SEQUENCE [LARGE SCALE GENOMIC DNA]</scope>
    <source>
        <strain evidence="9 10">DSM 25527</strain>
    </source>
</reference>
<dbReference type="PROSITE" id="PS01156">
    <property type="entry name" value="TONB_DEPENDENT_REC_2"/>
    <property type="match status" value="1"/>
</dbReference>
<evidence type="ECO:0000313" key="9">
    <source>
        <dbReference type="EMBL" id="RIA45712.1"/>
    </source>
</evidence>
<evidence type="ECO:0000256" key="2">
    <source>
        <dbReference type="ARBA" id="ARBA00022729"/>
    </source>
</evidence>
<dbReference type="InterPro" id="IPR036942">
    <property type="entry name" value="Beta-barrel_TonB_sf"/>
</dbReference>
<accession>A0A397P9G2</accession>
<keyword evidence="10" id="KW-1185">Reference proteome</keyword>
<organism evidence="9 10">
    <name type="scientific">Hephaestia caeni</name>
    <dbReference type="NCBI Taxonomy" id="645617"/>
    <lineage>
        <taxon>Bacteria</taxon>
        <taxon>Pseudomonadati</taxon>
        <taxon>Pseudomonadota</taxon>
        <taxon>Alphaproteobacteria</taxon>
        <taxon>Sphingomonadales</taxon>
        <taxon>Sphingomonadaceae</taxon>
        <taxon>Hephaestia</taxon>
    </lineage>
</organism>
<dbReference type="Proteomes" id="UP000266568">
    <property type="component" value="Unassembled WGS sequence"/>
</dbReference>
<sequence>MKVSIRPSRVTLMIGSASAALMLGFASTAHAQASGDAASTQASDTAADDTGNDIVVRGFRASVFESIAAKRESPIIVDVVSAEDIAGLPDVSIAEAIARLPGVTSQRGGGQASAINIRGLNQDLVSASLNGREQVATSGLRTIEFDQYPSELLTQAAVYKSPMASLIEGGIAGKVELKTARPLDMTENFQGSLNIRGSYNDRASQQPDAHEFGYRVSASIQAKLIEDKLGVALGYARLVQPNVATRLSAYDYVLTGASGGNATDIDGNGVRDAISYGLELNQFGGTETRDGVLGVIQFEPNPGTRFMLDGYWSRFNSDVRRRGVRFSGAQNGDTDIGTLTDPVVVNDAIVGGHWQSGNGVNFESINQDESDRDRLYTIGGNFQQDFGDAVTLNLDASYSTANSYFQNSGINVFPYVSDGAGGYVQATSVPGALQFDYQLNGLNVPDLNFDWDFTDPELNRFQGYFIVPQEDNDQMWAYAGDLTWRVDGSFIKSIEVGARYSTRRADRTVTAFNQFGIAAPVALPDGLYERAGFKGDYAAHGWPDFLSVDIDGILDQFVGPDRPVRQDWPGFGWTYDQSFTIREKVWAGYGQLNFDTVAGGLNFSGNLGLRAVHTDQNSTSSLAVPGSGTDRYISTIGDKYWTFLPSANFILDLSAHDRLRMSFSRQMSRARFFDLRNSISFGLTNIGAGQYQPRGGGGNPMLRPYIAKQWDFGYEHYFGTTGLFQAGVFYKWLESFVANGTIYDFDYRGSGLTYPTLPTDAPPGSTALDTGWLNAPINGKGGDVYGLEVQFTKTFPSLPVPFDGLGVIVNYAYTESSLQVESPDSGRIFKLPLIGLSKHVFNPTVFYEKGGFAGRVGVRYRSGYVASHFGFGEKVTGNAPETVVDAQLSYAFPKSSALDGLTLYLQGNNLTDASTRAYWGQEAQTNLLQQFGRVFYAGATIKF</sequence>
<dbReference type="PANTHER" id="PTHR40980:SF3">
    <property type="entry name" value="TONB-DEPENDENT RECEPTOR-LIKE BETA-BARREL DOMAIN-CONTAINING PROTEIN"/>
    <property type="match status" value="1"/>
</dbReference>
<evidence type="ECO:0000256" key="6">
    <source>
        <dbReference type="SAM" id="SignalP"/>
    </source>
</evidence>
<evidence type="ECO:0000259" key="8">
    <source>
        <dbReference type="Pfam" id="PF14905"/>
    </source>
</evidence>
<evidence type="ECO:0000259" key="7">
    <source>
        <dbReference type="Pfam" id="PF07715"/>
    </source>
</evidence>
<evidence type="ECO:0000256" key="5">
    <source>
        <dbReference type="ARBA" id="ARBA00023237"/>
    </source>
</evidence>
<keyword evidence="9" id="KW-0675">Receptor</keyword>
<dbReference type="GO" id="GO:0009279">
    <property type="term" value="C:cell outer membrane"/>
    <property type="evidence" value="ECO:0007669"/>
    <property type="project" value="UniProtKB-SubCell"/>
</dbReference>
<feature type="domain" description="TonB-dependent receptor plug" evidence="7">
    <location>
        <begin position="70"/>
        <end position="170"/>
    </location>
</feature>
<dbReference type="AlphaFoldDB" id="A0A397P9G2"/>
<dbReference type="Gene3D" id="2.40.170.20">
    <property type="entry name" value="TonB-dependent receptor, beta-barrel domain"/>
    <property type="match status" value="1"/>
</dbReference>
<feature type="domain" description="Outer membrane protein beta-barrel" evidence="8">
    <location>
        <begin position="575"/>
        <end position="731"/>
    </location>
</feature>
<dbReference type="InterPro" id="IPR010104">
    <property type="entry name" value="TonB_rcpt_bac"/>
</dbReference>
<keyword evidence="4" id="KW-0472">Membrane</keyword>
<gene>
    <name evidence="9" type="ORF">DFR49_0237</name>
</gene>
<dbReference type="NCBIfam" id="TIGR01782">
    <property type="entry name" value="TonB-Xanth-Caul"/>
    <property type="match status" value="1"/>
</dbReference>
<feature type="signal peptide" evidence="6">
    <location>
        <begin position="1"/>
        <end position="31"/>
    </location>
</feature>